<reference evidence="1" key="1">
    <citation type="submission" date="2021-06" db="EMBL/GenBank/DDBJ databases">
        <authorList>
            <person name="Kallberg Y."/>
            <person name="Tangrot J."/>
            <person name="Rosling A."/>
        </authorList>
    </citation>
    <scope>NUCLEOTIDE SEQUENCE</scope>
    <source>
        <strain evidence="1">28 12/20/2015</strain>
    </source>
</reference>
<evidence type="ECO:0000313" key="2">
    <source>
        <dbReference type="Proteomes" id="UP000789366"/>
    </source>
</evidence>
<comment type="caution">
    <text evidence="1">The sequence shown here is derived from an EMBL/GenBank/DDBJ whole genome shotgun (WGS) entry which is preliminary data.</text>
</comment>
<proteinExistence type="predicted"/>
<gene>
    <name evidence="1" type="ORF">SPELUC_LOCUS3772</name>
</gene>
<evidence type="ECO:0000313" key="1">
    <source>
        <dbReference type="EMBL" id="CAG8517539.1"/>
    </source>
</evidence>
<name>A0ACA9LAA9_9GLOM</name>
<keyword evidence="2" id="KW-1185">Reference proteome</keyword>
<feature type="non-terminal residue" evidence="1">
    <location>
        <position position="1"/>
    </location>
</feature>
<sequence>PEALDNQVVELEVLAAYDSTDDLSNIDINNFGNIKEVSVGKTFNNWNQVADFMRKYAISKGYRIQIGGGRRINMITKETIKQTYVC</sequence>
<dbReference type="EMBL" id="CAJVPW010003040">
    <property type="protein sequence ID" value="CAG8517539.1"/>
    <property type="molecule type" value="Genomic_DNA"/>
</dbReference>
<organism evidence="1 2">
    <name type="scientific">Cetraspora pellucida</name>
    <dbReference type="NCBI Taxonomy" id="1433469"/>
    <lineage>
        <taxon>Eukaryota</taxon>
        <taxon>Fungi</taxon>
        <taxon>Fungi incertae sedis</taxon>
        <taxon>Mucoromycota</taxon>
        <taxon>Glomeromycotina</taxon>
        <taxon>Glomeromycetes</taxon>
        <taxon>Diversisporales</taxon>
        <taxon>Gigasporaceae</taxon>
        <taxon>Cetraspora</taxon>
    </lineage>
</organism>
<dbReference type="Proteomes" id="UP000789366">
    <property type="component" value="Unassembled WGS sequence"/>
</dbReference>
<protein>
    <submittedName>
        <fullName evidence="1">6215_t:CDS:1</fullName>
    </submittedName>
</protein>
<accession>A0ACA9LAA9</accession>